<evidence type="ECO:0000256" key="1">
    <source>
        <dbReference type="SAM" id="SignalP"/>
    </source>
</evidence>
<dbReference type="PANTHER" id="PTHR36573:SF1">
    <property type="entry name" value="INTERMEMBRANE PHOSPHOLIPID TRANSPORT SYSTEM BINDING PROTEIN MLAC"/>
    <property type="match status" value="1"/>
</dbReference>
<feature type="chain" id="PRO_5017036443" evidence="1">
    <location>
        <begin position="24"/>
        <end position="200"/>
    </location>
</feature>
<keyword evidence="3" id="KW-1185">Reference proteome</keyword>
<evidence type="ECO:0000313" key="3">
    <source>
        <dbReference type="Proteomes" id="UP000254651"/>
    </source>
</evidence>
<accession>A0A378UIC2</accession>
<dbReference type="RefSeq" id="WP_066077485.1">
    <property type="nucleotide sequence ID" value="NZ_CP181246.1"/>
</dbReference>
<gene>
    <name evidence="2" type="ORF">NCTC10295_01208</name>
</gene>
<name>A0A378UIC2_BERDE</name>
<feature type="signal peptide" evidence="1">
    <location>
        <begin position="1"/>
        <end position="23"/>
    </location>
</feature>
<dbReference type="AlphaFoldDB" id="A0A378UIC2"/>
<dbReference type="Proteomes" id="UP000254651">
    <property type="component" value="Unassembled WGS sequence"/>
</dbReference>
<dbReference type="Gene3D" id="3.10.450.710">
    <property type="entry name" value="Tgt2/MlaC"/>
    <property type="match status" value="1"/>
</dbReference>
<sequence>MNRLSAALLLSVPMAIVAPYAAAAQHPAQSQVQQNIDTILKIARNASLSEAQKIKQIESYADRYLDYERISAMAVGAPWKNFSAKQKTDFTAAFKDMIISMYAHSALVGAADAQVKILPNKMTANGNRFDVFSELQTKSGSKYEVAYQLYKSGSVYKIYNFRVDGASLVTIYRNQFSELIKQKGIDGAIAAVKSKSLKKQ</sequence>
<dbReference type="PANTHER" id="PTHR36573">
    <property type="entry name" value="INTERMEMBRANE PHOSPHOLIPID TRANSPORT SYSTEM BINDING PROTEIN MLAC"/>
    <property type="match status" value="1"/>
</dbReference>
<proteinExistence type="predicted"/>
<dbReference type="InterPro" id="IPR042245">
    <property type="entry name" value="Tgt2/MlaC_sf"/>
</dbReference>
<dbReference type="EMBL" id="UGQS01000002">
    <property type="protein sequence ID" value="STZ76439.1"/>
    <property type="molecule type" value="Genomic_DNA"/>
</dbReference>
<dbReference type="Pfam" id="PF05494">
    <property type="entry name" value="MlaC"/>
    <property type="match status" value="1"/>
</dbReference>
<keyword evidence="1" id="KW-0732">Signal</keyword>
<organism evidence="2 3">
    <name type="scientific">Bergeriella denitrificans</name>
    <name type="common">Neisseria denitrificans</name>
    <dbReference type="NCBI Taxonomy" id="494"/>
    <lineage>
        <taxon>Bacteria</taxon>
        <taxon>Pseudomonadati</taxon>
        <taxon>Pseudomonadota</taxon>
        <taxon>Betaproteobacteria</taxon>
        <taxon>Neisseriales</taxon>
        <taxon>Neisseriaceae</taxon>
        <taxon>Bergeriella</taxon>
    </lineage>
</organism>
<evidence type="ECO:0000313" key="2">
    <source>
        <dbReference type="EMBL" id="STZ76439.1"/>
    </source>
</evidence>
<dbReference type="InterPro" id="IPR008869">
    <property type="entry name" value="MlaC/ttg2D"/>
</dbReference>
<protein>
    <submittedName>
        <fullName evidence="2">Periplasmic transport protein</fullName>
    </submittedName>
</protein>
<reference evidence="2 3" key="1">
    <citation type="submission" date="2018-06" db="EMBL/GenBank/DDBJ databases">
        <authorList>
            <consortium name="Pathogen Informatics"/>
            <person name="Doyle S."/>
        </authorList>
    </citation>
    <scope>NUCLEOTIDE SEQUENCE [LARGE SCALE GENOMIC DNA]</scope>
    <source>
        <strain evidence="2 3">NCTC10295</strain>
    </source>
</reference>